<proteinExistence type="predicted"/>
<dbReference type="InterPro" id="IPR009057">
    <property type="entry name" value="Homeodomain-like_sf"/>
</dbReference>
<dbReference type="AlphaFoldDB" id="A0A840WZF9"/>
<dbReference type="GO" id="GO:0003700">
    <property type="term" value="F:DNA-binding transcription factor activity"/>
    <property type="evidence" value="ECO:0007669"/>
    <property type="project" value="TreeGrafter"/>
</dbReference>
<evidence type="ECO:0000313" key="5">
    <source>
        <dbReference type="Proteomes" id="UP000553766"/>
    </source>
</evidence>
<dbReference type="InterPro" id="IPR050109">
    <property type="entry name" value="HTH-type_TetR-like_transc_reg"/>
</dbReference>
<dbReference type="InterPro" id="IPR001647">
    <property type="entry name" value="HTH_TetR"/>
</dbReference>
<dbReference type="RefSeq" id="WP_184009286.1">
    <property type="nucleotide sequence ID" value="NZ_JACIJS010000003.1"/>
</dbReference>
<evidence type="ECO:0000259" key="3">
    <source>
        <dbReference type="PROSITE" id="PS50977"/>
    </source>
</evidence>
<comment type="caution">
    <text evidence="4">The sequence shown here is derived from an EMBL/GenBank/DDBJ whole genome shotgun (WGS) entry which is preliminary data.</text>
</comment>
<dbReference type="Proteomes" id="UP000553766">
    <property type="component" value="Unassembled WGS sequence"/>
</dbReference>
<dbReference type="PANTHER" id="PTHR30055">
    <property type="entry name" value="HTH-TYPE TRANSCRIPTIONAL REGULATOR RUTR"/>
    <property type="match status" value="1"/>
</dbReference>
<dbReference type="GO" id="GO:0000976">
    <property type="term" value="F:transcription cis-regulatory region binding"/>
    <property type="evidence" value="ECO:0007669"/>
    <property type="project" value="TreeGrafter"/>
</dbReference>
<dbReference type="Pfam" id="PF00440">
    <property type="entry name" value="TetR_N"/>
    <property type="match status" value="1"/>
</dbReference>
<accession>A0A840WZF9</accession>
<evidence type="ECO:0000256" key="2">
    <source>
        <dbReference type="PROSITE-ProRule" id="PRU00335"/>
    </source>
</evidence>
<dbReference type="Gene3D" id="1.10.357.10">
    <property type="entry name" value="Tetracycline Repressor, domain 2"/>
    <property type="match status" value="1"/>
</dbReference>
<reference evidence="4 5" key="1">
    <citation type="submission" date="2020-08" db="EMBL/GenBank/DDBJ databases">
        <title>Genomic Encyclopedia of Type Strains, Phase IV (KMG-IV): sequencing the most valuable type-strain genomes for metagenomic binning, comparative biology and taxonomic classification.</title>
        <authorList>
            <person name="Goeker M."/>
        </authorList>
    </citation>
    <scope>NUCLEOTIDE SEQUENCE [LARGE SCALE GENOMIC DNA]</scope>
    <source>
        <strain evidence="4 5">DSM 103377</strain>
    </source>
</reference>
<protein>
    <submittedName>
        <fullName evidence="4">AcrR family transcriptional regulator</fullName>
    </submittedName>
</protein>
<dbReference type="PANTHER" id="PTHR30055:SF235">
    <property type="entry name" value="TRANSCRIPTIONAL REGULATORY PROTEIN"/>
    <property type="match status" value="1"/>
</dbReference>
<dbReference type="SUPFAM" id="SSF46689">
    <property type="entry name" value="Homeodomain-like"/>
    <property type="match status" value="1"/>
</dbReference>
<gene>
    <name evidence="4" type="ORF">FHS89_001065</name>
</gene>
<dbReference type="PROSITE" id="PS50977">
    <property type="entry name" value="HTH_TETR_2"/>
    <property type="match status" value="1"/>
</dbReference>
<keyword evidence="1 2" id="KW-0238">DNA-binding</keyword>
<keyword evidence="5" id="KW-1185">Reference proteome</keyword>
<dbReference type="EMBL" id="JACIJS010000003">
    <property type="protein sequence ID" value="MBB5515055.1"/>
    <property type="molecule type" value="Genomic_DNA"/>
</dbReference>
<feature type="DNA-binding region" description="H-T-H motif" evidence="2">
    <location>
        <begin position="28"/>
        <end position="47"/>
    </location>
</feature>
<evidence type="ECO:0000256" key="1">
    <source>
        <dbReference type="ARBA" id="ARBA00023125"/>
    </source>
</evidence>
<sequence length="180" mass="19736">MKDAEHTKQSLLEHGRRLFWSQGFSNVSVRQVAQAAQVDVALISRYFGSKQKLFEATMDDLIGFDLAQVSSTEALIDLLVDVFATTPRDDACPSSIQMILLNAGDATVGATVRQCFQAEWQAELERITGDAQSAALLSAAVFGISITEKTLLVQGYPRHDTPEYRALLRHLLSAAAAPRR</sequence>
<feature type="domain" description="HTH tetR-type" evidence="3">
    <location>
        <begin position="5"/>
        <end position="65"/>
    </location>
</feature>
<name>A0A840WZF9_9RHOB</name>
<evidence type="ECO:0000313" key="4">
    <source>
        <dbReference type="EMBL" id="MBB5515055.1"/>
    </source>
</evidence>
<organism evidence="4 5">
    <name type="scientific">Rubricella aquisinus</name>
    <dbReference type="NCBI Taxonomy" id="2028108"/>
    <lineage>
        <taxon>Bacteria</taxon>
        <taxon>Pseudomonadati</taxon>
        <taxon>Pseudomonadota</taxon>
        <taxon>Alphaproteobacteria</taxon>
        <taxon>Rhodobacterales</taxon>
        <taxon>Paracoccaceae</taxon>
        <taxon>Rubricella</taxon>
    </lineage>
</organism>